<dbReference type="Proteomes" id="UP000214603">
    <property type="component" value="Unassembled WGS sequence"/>
</dbReference>
<name>A0A225MRU0_9BURK</name>
<keyword evidence="4" id="KW-1185">Reference proteome</keyword>
<dbReference type="PANTHER" id="PTHR42928:SF5">
    <property type="entry name" value="BLR1237 PROTEIN"/>
    <property type="match status" value="1"/>
</dbReference>
<protein>
    <submittedName>
        <fullName evidence="3">ABC transporter substrate-binding protein</fullName>
    </submittedName>
</protein>
<dbReference type="Gene3D" id="3.40.190.10">
    <property type="entry name" value="Periplasmic binding protein-like II"/>
    <property type="match status" value="1"/>
</dbReference>
<feature type="compositionally biased region" description="Basic residues" evidence="2">
    <location>
        <begin position="1"/>
        <end position="18"/>
    </location>
</feature>
<comment type="similarity">
    <text evidence="1">Belongs to the UPF0065 (bug) family.</text>
</comment>
<dbReference type="CDD" id="cd07012">
    <property type="entry name" value="PBP2_Bug_TTT"/>
    <property type="match status" value="1"/>
</dbReference>
<gene>
    <name evidence="3" type="ORF">CEY11_06555</name>
</gene>
<evidence type="ECO:0000256" key="2">
    <source>
        <dbReference type="SAM" id="MobiDB-lite"/>
    </source>
</evidence>
<sequence>MRRTRSGSIRHRRRLRRTRNTDPPRTHNLAIEEPMRKILLLSLLVPLMLFGAARADEQYPVRPINFVVPFPAGGATDLAARTLAKHLTKNLGVSVVVQNKAGASGVVGTQFVAHAKPDGYTLLLGASGTLATNPWLYKNLPYSPERSFEPVGVFSESPLVLVVGKSHGFRSLKQLLDYTREHPGKINFGTAGPGSAMNLTSQLLQRITKTKMTQVPFKGAADAMTALLSGTIDLMFDYAVTVTPQVHSGSIAALATTAKSRLSRLPNVPTFTELGYPDISLRAWFGLLVPAGTPHNVVARLETALQKTLSDPEFKAPIESQGSVAVEGVTGRAFADFIKSEKQRWKDLIKAAGIVPQ</sequence>
<reference evidence="4" key="1">
    <citation type="submission" date="2017-06" db="EMBL/GenBank/DDBJ databases">
        <title>Herbaspirillum phytohormonus sp. nov., isolated from the root nodule of Robinia pseudoacacia in lead-zinc mine.</title>
        <authorList>
            <person name="Fan M."/>
            <person name="Lin Y."/>
        </authorList>
    </citation>
    <scope>NUCLEOTIDE SEQUENCE [LARGE SCALE GENOMIC DNA]</scope>
    <source>
        <strain evidence="4">SC-089</strain>
    </source>
</reference>
<evidence type="ECO:0000256" key="1">
    <source>
        <dbReference type="ARBA" id="ARBA00006987"/>
    </source>
</evidence>
<proteinExistence type="inferred from homology"/>
<comment type="caution">
    <text evidence="3">The sequence shown here is derived from an EMBL/GenBank/DDBJ whole genome shotgun (WGS) entry which is preliminary data.</text>
</comment>
<evidence type="ECO:0000313" key="4">
    <source>
        <dbReference type="Proteomes" id="UP000214603"/>
    </source>
</evidence>
<dbReference type="EMBL" id="NJIH01000003">
    <property type="protein sequence ID" value="OWT63955.1"/>
    <property type="molecule type" value="Genomic_DNA"/>
</dbReference>
<accession>A0A225MRU0</accession>
<dbReference type="PIRSF" id="PIRSF017082">
    <property type="entry name" value="YflP"/>
    <property type="match status" value="1"/>
</dbReference>
<organism evidence="3 4">
    <name type="scientific">Candidimonas nitroreducens</name>
    <dbReference type="NCBI Taxonomy" id="683354"/>
    <lineage>
        <taxon>Bacteria</taxon>
        <taxon>Pseudomonadati</taxon>
        <taxon>Pseudomonadota</taxon>
        <taxon>Betaproteobacteria</taxon>
        <taxon>Burkholderiales</taxon>
        <taxon>Alcaligenaceae</taxon>
        <taxon>Candidimonas</taxon>
    </lineage>
</organism>
<dbReference type="Gene3D" id="3.40.190.150">
    <property type="entry name" value="Bordetella uptake gene, domain 1"/>
    <property type="match status" value="1"/>
</dbReference>
<feature type="region of interest" description="Disordered" evidence="2">
    <location>
        <begin position="1"/>
        <end position="27"/>
    </location>
</feature>
<dbReference type="InterPro" id="IPR005064">
    <property type="entry name" value="BUG"/>
</dbReference>
<dbReference type="SUPFAM" id="SSF53850">
    <property type="entry name" value="Periplasmic binding protein-like II"/>
    <property type="match status" value="1"/>
</dbReference>
<dbReference type="Pfam" id="PF03401">
    <property type="entry name" value="TctC"/>
    <property type="match status" value="1"/>
</dbReference>
<dbReference type="PANTHER" id="PTHR42928">
    <property type="entry name" value="TRICARBOXYLATE-BINDING PROTEIN"/>
    <property type="match status" value="1"/>
</dbReference>
<dbReference type="AlphaFoldDB" id="A0A225MRU0"/>
<evidence type="ECO:0000313" key="3">
    <source>
        <dbReference type="EMBL" id="OWT63955.1"/>
    </source>
</evidence>
<dbReference type="InterPro" id="IPR042100">
    <property type="entry name" value="Bug_dom1"/>
</dbReference>